<dbReference type="EMBL" id="JAFCMP010000057">
    <property type="protein sequence ID" value="KAG5189057.1"/>
    <property type="molecule type" value="Genomic_DNA"/>
</dbReference>
<keyword evidence="5" id="KW-1185">Reference proteome</keyword>
<feature type="region of interest" description="Disordered" evidence="1">
    <location>
        <begin position="320"/>
        <end position="340"/>
    </location>
</feature>
<evidence type="ECO:0000256" key="1">
    <source>
        <dbReference type="SAM" id="MobiDB-lite"/>
    </source>
</evidence>
<keyword evidence="2" id="KW-0472">Membrane</keyword>
<dbReference type="PANTHER" id="PTHR45662:SF2">
    <property type="entry name" value="PHOSPHATIDYLINOSITOL-3-PHOSPHATASE SAC1"/>
    <property type="match status" value="1"/>
</dbReference>
<name>A0A836CK25_9STRA</name>
<protein>
    <recommendedName>
        <fullName evidence="3">SAC domain-containing protein</fullName>
    </recommendedName>
</protein>
<keyword evidence="2" id="KW-0812">Transmembrane</keyword>
<proteinExistence type="predicted"/>
<dbReference type="AlphaFoldDB" id="A0A836CK25"/>
<comment type="caution">
    <text evidence="4">The sequence shown here is derived from an EMBL/GenBank/DDBJ whole genome shotgun (WGS) entry which is preliminary data.</text>
</comment>
<reference evidence="4" key="1">
    <citation type="submission" date="2021-02" db="EMBL/GenBank/DDBJ databases">
        <title>First Annotated Genome of the Yellow-green Alga Tribonema minus.</title>
        <authorList>
            <person name="Mahan K.M."/>
        </authorList>
    </citation>
    <scope>NUCLEOTIDE SEQUENCE</scope>
    <source>
        <strain evidence="4">UTEX B ZZ1240</strain>
    </source>
</reference>
<dbReference type="PANTHER" id="PTHR45662">
    <property type="entry name" value="PHOSPHATIDYLINOSITIDE PHOSPHATASE SAC1"/>
    <property type="match status" value="1"/>
</dbReference>
<dbReference type="GO" id="GO:0005783">
    <property type="term" value="C:endoplasmic reticulum"/>
    <property type="evidence" value="ECO:0007669"/>
    <property type="project" value="TreeGrafter"/>
</dbReference>
<feature type="transmembrane region" description="Helical" evidence="2">
    <location>
        <begin position="488"/>
        <end position="521"/>
    </location>
</feature>
<accession>A0A836CK25</accession>
<dbReference type="Pfam" id="PF02383">
    <property type="entry name" value="Syja_N"/>
    <property type="match status" value="1"/>
</dbReference>
<evidence type="ECO:0000313" key="5">
    <source>
        <dbReference type="Proteomes" id="UP000664859"/>
    </source>
</evidence>
<dbReference type="GO" id="GO:0046856">
    <property type="term" value="P:phosphatidylinositol dephosphorylation"/>
    <property type="evidence" value="ECO:0007669"/>
    <property type="project" value="TreeGrafter"/>
</dbReference>
<sequence>MAVLEIDGIYGIYELPRPYIALIMESQLMFEDTASGIEFRRATRIGLLQILTGSQPLSAEQHKQEQRALRLLRWALHSHTLLFSHTHHVTHSQQRAAALLSADGACCNCRMGGEKFTLLLVTRRSRHSHVRGSIPIGWASLPRLTAKPLNTITADRATNAHICQQHMTELRAVYGGDVVVLNLVDSHGDQGRLGQAFQAAVDAPADEAALAQPATAPKAAFVWYALNSEWEKQAAKAKQAGAANAAYWQVLHKLGSMMEPYQRQEGWYGVSAAGEVLSVQAGVTRSNCMDCCDRTAAAQCLLARASLRAMLSALLTTVTASDTYPPSPTPPTHVRDTSAEQLLPDTAGNSSGIEMRPMGSSSAAAKAPTAVAAAVAAFPEPLETLYVQLWRQSADEVSSSYAGSRTLKLELLRVDAQRTVLGSIIDAALSTQRYIVNHCVDALRQRSMDIMLGEPAAASGSDGAAVSAITAVTVFSARVRERPVHAAAVLAALLLLARAAGAAIAWGWIVAALCLVIVAGVSRARCAA</sequence>
<dbReference type="OrthoDB" id="405996at2759"/>
<dbReference type="InterPro" id="IPR002013">
    <property type="entry name" value="SAC_dom"/>
</dbReference>
<organism evidence="4 5">
    <name type="scientific">Tribonema minus</name>
    <dbReference type="NCBI Taxonomy" id="303371"/>
    <lineage>
        <taxon>Eukaryota</taxon>
        <taxon>Sar</taxon>
        <taxon>Stramenopiles</taxon>
        <taxon>Ochrophyta</taxon>
        <taxon>PX clade</taxon>
        <taxon>Xanthophyceae</taxon>
        <taxon>Tribonematales</taxon>
        <taxon>Tribonemataceae</taxon>
        <taxon>Tribonema</taxon>
    </lineage>
</organism>
<evidence type="ECO:0000256" key="2">
    <source>
        <dbReference type="SAM" id="Phobius"/>
    </source>
</evidence>
<evidence type="ECO:0000259" key="3">
    <source>
        <dbReference type="PROSITE" id="PS50275"/>
    </source>
</evidence>
<evidence type="ECO:0000313" key="4">
    <source>
        <dbReference type="EMBL" id="KAG5189057.1"/>
    </source>
</evidence>
<dbReference type="GO" id="GO:0043812">
    <property type="term" value="F:phosphatidylinositol-4-phosphate phosphatase activity"/>
    <property type="evidence" value="ECO:0007669"/>
    <property type="project" value="TreeGrafter"/>
</dbReference>
<feature type="domain" description="SAC" evidence="3">
    <location>
        <begin position="129"/>
        <end position="403"/>
    </location>
</feature>
<gene>
    <name evidence="4" type="ORF">JKP88DRAFT_302681</name>
</gene>
<dbReference type="PROSITE" id="PS50275">
    <property type="entry name" value="SAC"/>
    <property type="match status" value="1"/>
</dbReference>
<keyword evidence="2" id="KW-1133">Transmembrane helix</keyword>
<dbReference type="Proteomes" id="UP000664859">
    <property type="component" value="Unassembled WGS sequence"/>
</dbReference>